<dbReference type="InterPro" id="IPR032466">
    <property type="entry name" value="Metal_Hydrolase"/>
</dbReference>
<dbReference type="PANTHER" id="PTHR11113">
    <property type="entry name" value="N-ACETYLGLUCOSAMINE-6-PHOSPHATE DEACETYLASE"/>
    <property type="match status" value="1"/>
</dbReference>
<dbReference type="EMBL" id="JBHSAO010000002">
    <property type="protein sequence ID" value="MFC4023323.1"/>
    <property type="molecule type" value="Genomic_DNA"/>
</dbReference>
<keyword evidence="3" id="KW-0378">Hydrolase</keyword>
<accession>A0ABV8GWZ8</accession>
<dbReference type="EC" id="3.5.4.2" evidence="2"/>
<dbReference type="InterPro" id="IPR011059">
    <property type="entry name" value="Metal-dep_hydrolase_composite"/>
</dbReference>
<feature type="domain" description="Adenine deaminase C-terminal" evidence="6">
    <location>
        <begin position="435"/>
        <end position="571"/>
    </location>
</feature>
<dbReference type="InterPro" id="IPR006680">
    <property type="entry name" value="Amidohydro-rel"/>
</dbReference>
<dbReference type="SUPFAM" id="SSF51338">
    <property type="entry name" value="Composite domain of metallo-dependent hydrolases"/>
    <property type="match status" value="1"/>
</dbReference>
<protein>
    <recommendedName>
        <fullName evidence="2">adenine deaminase</fullName>
        <ecNumber evidence="2">3.5.4.2</ecNumber>
    </recommendedName>
</protein>
<evidence type="ECO:0000259" key="6">
    <source>
        <dbReference type="Pfam" id="PF13382"/>
    </source>
</evidence>
<sequence length="580" mass="65554">MMENGLNWRNRELRQHVKVVDGLEAPTLVLSNATYLNVYTKQWLEANIWIFDERIVYVGAKLPDDLANIEVVDCTGKYLVPGYIEPHSHPFQLSNPEDIALHAAKFGTTTLINDNLTWNFLLDKKKAFSILDEFRKLPVSMYWWARFDSQTALQDEEQYFNTPDVLSWLSHPSVVQGGELTGWPSLLDGNDRLLYWIQEAKRLGKPVEGHLPGASVKTLTKMKLLGVSADHESMTGEEVMNRLQMGYSVGLRYSSIRPDLPKLIEEILEAGLESFDNLTMTMDGPPPEFMKDGIMNVCLEIAIEKGIPLEEAYRMASYNAARHLHLDEQIGSIAPGRIAHINILKEKSNPHPESVLAKGQWVVKNSEHQVYESIIDWKQFNIGPMEFDWHLDEGDLQFSAPVGMEMVNNVIVKPYTIDTDISVEDLSATNGDQFLLLLDKKGKWRVNTAIRGFAPKLGALASTFSASGDLIFIGKNKKDILLSWKRLKEIGGGIVLVHEGKVLVEIPLDLGGTMSEIKIDTLISKERKLKEYLKGFGYVFNDPVYSLLFLSAIHLPFIRVTQQGLMDVKNREILFPATMR</sequence>
<dbReference type="RefSeq" id="WP_379495831.1">
    <property type="nucleotide sequence ID" value="NZ_JBHSAO010000002.1"/>
</dbReference>
<dbReference type="PANTHER" id="PTHR11113:SF6">
    <property type="entry name" value="ADENINE DEAMINASE YERA-RELATED"/>
    <property type="match status" value="1"/>
</dbReference>
<name>A0ABV8GWZ8_9BACI</name>
<dbReference type="Pfam" id="PF01979">
    <property type="entry name" value="Amidohydro_1"/>
    <property type="match status" value="1"/>
</dbReference>
<gene>
    <name evidence="7" type="ORF">ACFOUV_05740</name>
</gene>
<comment type="caution">
    <text evidence="7">The sequence shown here is derived from an EMBL/GenBank/DDBJ whole genome shotgun (WGS) entry which is preliminary data.</text>
</comment>
<evidence type="ECO:0000256" key="4">
    <source>
        <dbReference type="ARBA" id="ARBA00047720"/>
    </source>
</evidence>
<evidence type="ECO:0000313" key="7">
    <source>
        <dbReference type="EMBL" id="MFC4023323.1"/>
    </source>
</evidence>
<evidence type="ECO:0000256" key="2">
    <source>
        <dbReference type="ARBA" id="ARBA00012782"/>
    </source>
</evidence>
<feature type="domain" description="Amidohydrolase-related" evidence="5">
    <location>
        <begin position="78"/>
        <end position="362"/>
    </location>
</feature>
<dbReference type="Proteomes" id="UP001595772">
    <property type="component" value="Unassembled WGS sequence"/>
</dbReference>
<comment type="similarity">
    <text evidence="1">Belongs to the metallo-dependent hydrolases superfamily. Adenine deaminase family.</text>
</comment>
<evidence type="ECO:0000313" key="8">
    <source>
        <dbReference type="Proteomes" id="UP001595772"/>
    </source>
</evidence>
<dbReference type="Pfam" id="PF13382">
    <property type="entry name" value="Adenine_deam_C"/>
    <property type="match status" value="1"/>
</dbReference>
<reference evidence="8" key="1">
    <citation type="journal article" date="2019" name="Int. J. Syst. Evol. Microbiol.">
        <title>The Global Catalogue of Microorganisms (GCM) 10K type strain sequencing project: providing services to taxonomists for standard genome sequencing and annotation.</title>
        <authorList>
            <consortium name="The Broad Institute Genomics Platform"/>
            <consortium name="The Broad Institute Genome Sequencing Center for Infectious Disease"/>
            <person name="Wu L."/>
            <person name="Ma J."/>
        </authorList>
    </citation>
    <scope>NUCLEOTIDE SEQUENCE [LARGE SCALE GENOMIC DNA]</scope>
    <source>
        <strain evidence="8">IBRC-M 10703</strain>
    </source>
</reference>
<evidence type="ECO:0000259" key="5">
    <source>
        <dbReference type="Pfam" id="PF01979"/>
    </source>
</evidence>
<evidence type="ECO:0000256" key="3">
    <source>
        <dbReference type="ARBA" id="ARBA00022801"/>
    </source>
</evidence>
<organism evidence="7 8">
    <name type="scientific">Oceanobacillus longus</name>
    <dbReference type="NCBI Taxonomy" id="930120"/>
    <lineage>
        <taxon>Bacteria</taxon>
        <taxon>Bacillati</taxon>
        <taxon>Bacillota</taxon>
        <taxon>Bacilli</taxon>
        <taxon>Bacillales</taxon>
        <taxon>Bacillaceae</taxon>
        <taxon>Oceanobacillus</taxon>
    </lineage>
</organism>
<keyword evidence="8" id="KW-1185">Reference proteome</keyword>
<dbReference type="Gene3D" id="3.20.20.140">
    <property type="entry name" value="Metal-dependent hydrolases"/>
    <property type="match status" value="1"/>
</dbReference>
<proteinExistence type="inferred from homology"/>
<dbReference type="Gene3D" id="2.30.40.10">
    <property type="entry name" value="Urease, subunit C, domain 1"/>
    <property type="match status" value="1"/>
</dbReference>
<comment type="catalytic activity">
    <reaction evidence="4">
        <text>adenine + H2O + H(+) = hypoxanthine + NH4(+)</text>
        <dbReference type="Rhea" id="RHEA:23688"/>
        <dbReference type="ChEBI" id="CHEBI:15377"/>
        <dbReference type="ChEBI" id="CHEBI:15378"/>
        <dbReference type="ChEBI" id="CHEBI:16708"/>
        <dbReference type="ChEBI" id="CHEBI:17368"/>
        <dbReference type="ChEBI" id="CHEBI:28938"/>
        <dbReference type="EC" id="3.5.4.2"/>
    </reaction>
</comment>
<dbReference type="InterPro" id="IPR026912">
    <property type="entry name" value="Adenine_deam_C"/>
</dbReference>
<evidence type="ECO:0000256" key="1">
    <source>
        <dbReference type="ARBA" id="ARBA00006773"/>
    </source>
</evidence>
<dbReference type="SUPFAM" id="SSF51556">
    <property type="entry name" value="Metallo-dependent hydrolases"/>
    <property type="match status" value="1"/>
</dbReference>